<keyword evidence="1" id="KW-1133">Transmembrane helix</keyword>
<evidence type="ECO:0000313" key="3">
    <source>
        <dbReference type="Proteomes" id="UP000440578"/>
    </source>
</evidence>
<comment type="caution">
    <text evidence="2">The sequence shown here is derived from an EMBL/GenBank/DDBJ whole genome shotgun (WGS) entry which is preliminary data.</text>
</comment>
<sequence length="441" mass="48622">MMLSQILLYLPSRDASGTASSADGSATCTADHSATCAAGTRLYTPGTGGTQRAGCRYDISCIRSASEELLTATLLMDGAPIAPPLIDQRPDINLLTSARCSLKSAVGDWPSLRLTVREFGACGVEECVKGERWLCVTVRFPRLAGLRLLEDSVVRLRCLPKERRHALEKQLTLQAPRLDRLPIASYSGATEASESGLPEFDVQLLHRGRGQFRFTPVHTGYDSVHLGDEMELRTTVRDRDGWRYSRLTGLVLERVPPDGEVQPSDIVPLVLSDGCANREYKLLAPENPSWFENDPLVVRFSFRAFSFQGVTSDDLIRVTVRIAACRYYEPDCRPPVCGPGTSTRVRRSVDSEPAALSSSRQSHFRVVAHAVGEELPISSPVGLEFFYPAALLALSAVLALSTFVSLLLTLATMRNTLKSLREAFLKPRFRNDFEVLEEKCK</sequence>
<keyword evidence="1" id="KW-0472">Membrane</keyword>
<dbReference type="Proteomes" id="UP000440578">
    <property type="component" value="Unassembled WGS sequence"/>
</dbReference>
<keyword evidence="3" id="KW-1185">Reference proteome</keyword>
<evidence type="ECO:0008006" key="4">
    <source>
        <dbReference type="Google" id="ProtNLM"/>
    </source>
</evidence>
<gene>
    <name evidence="2" type="ORF">FJT64_017255</name>
</gene>
<protein>
    <recommendedName>
        <fullName evidence="4">ZP domain-containing protein</fullName>
    </recommendedName>
</protein>
<dbReference type="OrthoDB" id="6757328at2759"/>
<feature type="transmembrane region" description="Helical" evidence="1">
    <location>
        <begin position="385"/>
        <end position="411"/>
    </location>
</feature>
<evidence type="ECO:0000256" key="1">
    <source>
        <dbReference type="SAM" id="Phobius"/>
    </source>
</evidence>
<organism evidence="2 3">
    <name type="scientific">Amphibalanus amphitrite</name>
    <name type="common">Striped barnacle</name>
    <name type="synonym">Balanus amphitrite</name>
    <dbReference type="NCBI Taxonomy" id="1232801"/>
    <lineage>
        <taxon>Eukaryota</taxon>
        <taxon>Metazoa</taxon>
        <taxon>Ecdysozoa</taxon>
        <taxon>Arthropoda</taxon>
        <taxon>Crustacea</taxon>
        <taxon>Multicrustacea</taxon>
        <taxon>Cirripedia</taxon>
        <taxon>Thoracica</taxon>
        <taxon>Thoracicalcarea</taxon>
        <taxon>Balanomorpha</taxon>
        <taxon>Balanoidea</taxon>
        <taxon>Balanidae</taxon>
        <taxon>Amphibalaninae</taxon>
        <taxon>Amphibalanus</taxon>
    </lineage>
</organism>
<evidence type="ECO:0000313" key="2">
    <source>
        <dbReference type="EMBL" id="KAF0311939.1"/>
    </source>
</evidence>
<dbReference type="PANTHER" id="PTHR39959">
    <property type="entry name" value="RE44287P-RELATED"/>
    <property type="match status" value="1"/>
</dbReference>
<proteinExistence type="predicted"/>
<reference evidence="2 3" key="1">
    <citation type="submission" date="2019-07" db="EMBL/GenBank/DDBJ databases">
        <title>Draft genome assembly of a fouling barnacle, Amphibalanus amphitrite (Darwin, 1854): The first reference genome for Thecostraca.</title>
        <authorList>
            <person name="Kim W."/>
        </authorList>
    </citation>
    <scope>NUCLEOTIDE SEQUENCE [LARGE SCALE GENOMIC DNA]</scope>
    <source>
        <strain evidence="2">SNU_AA5</strain>
        <tissue evidence="2">Soma without cirri and trophi</tissue>
    </source>
</reference>
<accession>A0A6A4X378</accession>
<name>A0A6A4X378_AMPAM</name>
<dbReference type="EMBL" id="VIIS01000204">
    <property type="protein sequence ID" value="KAF0311939.1"/>
    <property type="molecule type" value="Genomic_DNA"/>
</dbReference>
<dbReference type="PANTHER" id="PTHR39959:SF2">
    <property type="entry name" value="RE44287P"/>
    <property type="match status" value="1"/>
</dbReference>
<dbReference type="AlphaFoldDB" id="A0A6A4X378"/>
<keyword evidence="1" id="KW-0812">Transmembrane</keyword>